<dbReference type="EMBL" id="CABFNS010000807">
    <property type="protein sequence ID" value="VUC29669.1"/>
    <property type="molecule type" value="Genomic_DNA"/>
</dbReference>
<keyword evidence="2" id="KW-0812">Transmembrane</keyword>
<evidence type="ECO:0000313" key="4">
    <source>
        <dbReference type="Proteomes" id="UP000766486"/>
    </source>
</evidence>
<feature type="transmembrane region" description="Helical" evidence="2">
    <location>
        <begin position="192"/>
        <end position="213"/>
    </location>
</feature>
<evidence type="ECO:0000256" key="1">
    <source>
        <dbReference type="SAM" id="MobiDB-lite"/>
    </source>
</evidence>
<organism evidence="3 4">
    <name type="scientific">Bionectria ochroleuca</name>
    <name type="common">Gliocladium roseum</name>
    <dbReference type="NCBI Taxonomy" id="29856"/>
    <lineage>
        <taxon>Eukaryota</taxon>
        <taxon>Fungi</taxon>
        <taxon>Dikarya</taxon>
        <taxon>Ascomycota</taxon>
        <taxon>Pezizomycotina</taxon>
        <taxon>Sordariomycetes</taxon>
        <taxon>Hypocreomycetidae</taxon>
        <taxon>Hypocreales</taxon>
        <taxon>Bionectriaceae</taxon>
        <taxon>Clonostachys</taxon>
    </lineage>
</organism>
<feature type="compositionally biased region" description="Basic and acidic residues" evidence="1">
    <location>
        <begin position="169"/>
        <end position="183"/>
    </location>
</feature>
<feature type="region of interest" description="Disordered" evidence="1">
    <location>
        <begin position="541"/>
        <end position="569"/>
    </location>
</feature>
<protein>
    <submittedName>
        <fullName evidence="3">Uncharacterized protein</fullName>
    </submittedName>
</protein>
<proteinExistence type="predicted"/>
<gene>
    <name evidence="3" type="ORF">CLO192961_LOCUS264252</name>
</gene>
<comment type="caution">
    <text evidence="3">The sequence shown here is derived from an EMBL/GenBank/DDBJ whole genome shotgun (WGS) entry which is preliminary data.</text>
</comment>
<name>A0ABY6UIG9_BIOOC</name>
<dbReference type="Proteomes" id="UP000766486">
    <property type="component" value="Unassembled WGS sequence"/>
</dbReference>
<keyword evidence="2" id="KW-1133">Transmembrane helix</keyword>
<feature type="region of interest" description="Disordered" evidence="1">
    <location>
        <begin position="162"/>
        <end position="183"/>
    </location>
</feature>
<evidence type="ECO:0000313" key="3">
    <source>
        <dbReference type="EMBL" id="VUC29669.1"/>
    </source>
</evidence>
<accession>A0ABY6UIG9</accession>
<feature type="transmembrane region" description="Helical" evidence="2">
    <location>
        <begin position="220"/>
        <end position="241"/>
    </location>
</feature>
<keyword evidence="2" id="KW-0472">Membrane</keyword>
<feature type="transmembrane region" description="Helical" evidence="2">
    <location>
        <begin position="140"/>
        <end position="156"/>
    </location>
</feature>
<reference evidence="3 4" key="1">
    <citation type="submission" date="2019-06" db="EMBL/GenBank/DDBJ databases">
        <authorList>
            <person name="Broberg M."/>
        </authorList>
    </citation>
    <scope>NUCLEOTIDE SEQUENCE [LARGE SCALE GENOMIC DNA]</scope>
</reference>
<evidence type="ECO:0000256" key="2">
    <source>
        <dbReference type="SAM" id="Phobius"/>
    </source>
</evidence>
<feature type="compositionally biased region" description="Basic and acidic residues" evidence="1">
    <location>
        <begin position="550"/>
        <end position="560"/>
    </location>
</feature>
<feature type="region of interest" description="Disordered" evidence="1">
    <location>
        <begin position="1"/>
        <end position="45"/>
    </location>
</feature>
<keyword evidence="4" id="KW-1185">Reference proteome</keyword>
<sequence>MSKRRTASQEPYTGHTMSRYDLSEYDQGSAPNEHSLSSGRDRSRDGGGSSLGLSLHRLSLLLDLLSLGLLSGLGGLGLLSLGLLCDGFLLHGLLSRLLLSLVGGLALDGGTELGEGALGSLLTLTRGGLLALAKEGDGRLALLLGVLAGLAVGGGSDGGGGLSGLSRDSGGKRGGGLDRRDDGSRLSGGSNLLGGVGVGLSSLGLSGLLVLLGEDIAEEAVALGSLLLGALDGLGLLRLSLLSGGGGDSLLRLDLVGLDLFRLGLLSLGFLNGRSLRLGDSGGKLLGLSDLELQLGDPVVTLSGGSSLEAVLVALGSQGELVGAISLGLRSGAYQVDDAGRRLLVTNEQKTLGSLGGPGNVGVGGLGRLLGSLVGGKSLGLEGLGAKEEELLAGNQVPACTLCTAAVNILGEAQALGLVSQVTLLDGLDLLLLLLSLGLLSGLGRLGLLGGLLLGGGGSGGLESGSRGLLYLSLGSSSLDLGSLDGRGGLLDLDVLGDLDVLLYFGHREREWVLGISRWVSQQAVGGIKRNRNKENVIQKRSRPGNAVRIDGDSRWKKEEEEGEEAKGFAGPGTYLSARSWSGRAGELAESTYCWCCCSVARGASRADNGVVHY</sequence>